<dbReference type="InterPro" id="IPR008162">
    <property type="entry name" value="Pyrophosphatase"/>
</dbReference>
<sequence>MRKYTTKQTGKKYTTDYKLYITDEKGIISPFHDIPLFNGNGNGIVSVINEIPRFENGKFEISKEEKMNPIKQDIKKNKLRFVANVFPFKGYPWNYGALPQTWENPDTCDPLAGLNGDNDPIDVIEIGKIQKKIGEVYSAKVLGCLGLLDEGECDWKIIVIDINDENASKINDIDEIDNYYPGLLEATTRWFRYYKVPDNKPENLFAFGGKFLNKDIAFGVIKEAHENWNKLINTEIGKDISKTNRSLIGNQYILNEDFKVEGNISLEEGEVTSSVYEFFYVSNK</sequence>
<dbReference type="Proteomes" id="UP000292362">
    <property type="component" value="Unassembled WGS sequence"/>
</dbReference>
<comment type="caution">
    <text evidence="7">The sequence shown here is derived from an EMBL/GenBank/DDBJ whole genome shotgun (WGS) entry which is preliminary data.</text>
</comment>
<dbReference type="Pfam" id="PF00719">
    <property type="entry name" value="Pyrophosphatase"/>
    <property type="match status" value="1"/>
</dbReference>
<accession>A0A4Q9KXM2</accession>
<dbReference type="GO" id="GO:0004427">
    <property type="term" value="F:inorganic diphosphate phosphatase activity"/>
    <property type="evidence" value="ECO:0007669"/>
    <property type="project" value="UniProtKB-EC"/>
</dbReference>
<gene>
    <name evidence="7" type="ORF">CWI37_1238p0010</name>
</gene>
<name>A0A4Q9KXM2_9MICR</name>
<dbReference type="Gene3D" id="3.90.80.10">
    <property type="entry name" value="Inorganic pyrophosphatase"/>
    <property type="match status" value="1"/>
</dbReference>
<organism evidence="7 8">
    <name type="scientific">Hamiltosporidium tvaerminnensis</name>
    <dbReference type="NCBI Taxonomy" id="1176355"/>
    <lineage>
        <taxon>Eukaryota</taxon>
        <taxon>Fungi</taxon>
        <taxon>Fungi incertae sedis</taxon>
        <taxon>Microsporidia</taxon>
        <taxon>Dubosqiidae</taxon>
        <taxon>Hamiltosporidium</taxon>
    </lineage>
</organism>
<reference evidence="7 8" key="1">
    <citation type="submission" date="2017-12" db="EMBL/GenBank/DDBJ databases">
        <authorList>
            <person name="Pombert J.-F."/>
            <person name="Haag K.L."/>
            <person name="Ebert D."/>
        </authorList>
    </citation>
    <scope>NUCLEOTIDE SEQUENCE [LARGE SCALE GENOMIC DNA]</scope>
    <source>
        <strain evidence="7">FI-OER-3-3</strain>
    </source>
</reference>
<keyword evidence="6" id="KW-0460">Magnesium</keyword>
<dbReference type="EC" id="3.6.1.1" evidence="3"/>
<dbReference type="VEuPathDB" id="MicrosporidiaDB:CWI37_1238p0010"/>
<evidence type="ECO:0000256" key="5">
    <source>
        <dbReference type="ARBA" id="ARBA00022801"/>
    </source>
</evidence>
<dbReference type="AlphaFoldDB" id="A0A4Q9KXM2"/>
<dbReference type="GO" id="GO:0006796">
    <property type="term" value="P:phosphate-containing compound metabolic process"/>
    <property type="evidence" value="ECO:0007669"/>
    <property type="project" value="InterPro"/>
</dbReference>
<dbReference type="InterPro" id="IPR036649">
    <property type="entry name" value="Pyrophosphatase_sf"/>
</dbReference>
<dbReference type="EMBL" id="PITJ01001238">
    <property type="protein sequence ID" value="TBT99727.1"/>
    <property type="molecule type" value="Genomic_DNA"/>
</dbReference>
<dbReference type="PROSITE" id="PS00387">
    <property type="entry name" value="PPASE"/>
    <property type="match status" value="1"/>
</dbReference>
<dbReference type="PANTHER" id="PTHR10286">
    <property type="entry name" value="INORGANIC PYROPHOSPHATASE"/>
    <property type="match status" value="1"/>
</dbReference>
<dbReference type="GO" id="GO:0005737">
    <property type="term" value="C:cytoplasm"/>
    <property type="evidence" value="ECO:0007669"/>
    <property type="project" value="InterPro"/>
</dbReference>
<evidence type="ECO:0000256" key="4">
    <source>
        <dbReference type="ARBA" id="ARBA00022723"/>
    </source>
</evidence>
<protein>
    <recommendedName>
        <fullName evidence="3">inorganic diphosphatase</fullName>
        <ecNumber evidence="3">3.6.1.1</ecNumber>
    </recommendedName>
</protein>
<dbReference type="CDD" id="cd00412">
    <property type="entry name" value="pyrophosphatase"/>
    <property type="match status" value="1"/>
</dbReference>
<dbReference type="FunFam" id="3.90.80.10:FF:000007">
    <property type="entry name" value="Inorganic pyrophosphatase, mitochondrial"/>
    <property type="match status" value="1"/>
</dbReference>
<evidence type="ECO:0000256" key="2">
    <source>
        <dbReference type="ARBA" id="ARBA00006220"/>
    </source>
</evidence>
<evidence type="ECO:0000256" key="1">
    <source>
        <dbReference type="ARBA" id="ARBA00001946"/>
    </source>
</evidence>
<evidence type="ECO:0000313" key="8">
    <source>
        <dbReference type="Proteomes" id="UP000292362"/>
    </source>
</evidence>
<evidence type="ECO:0000256" key="3">
    <source>
        <dbReference type="ARBA" id="ARBA00012146"/>
    </source>
</evidence>
<evidence type="ECO:0000313" key="7">
    <source>
        <dbReference type="EMBL" id="TBT99727.1"/>
    </source>
</evidence>
<keyword evidence="4" id="KW-0479">Metal-binding</keyword>
<dbReference type="GO" id="GO:0000287">
    <property type="term" value="F:magnesium ion binding"/>
    <property type="evidence" value="ECO:0007669"/>
    <property type="project" value="InterPro"/>
</dbReference>
<comment type="cofactor">
    <cofactor evidence="1">
        <name>Mg(2+)</name>
        <dbReference type="ChEBI" id="CHEBI:18420"/>
    </cofactor>
</comment>
<evidence type="ECO:0000256" key="6">
    <source>
        <dbReference type="ARBA" id="ARBA00022842"/>
    </source>
</evidence>
<comment type="similarity">
    <text evidence="2">Belongs to the PPase family.</text>
</comment>
<dbReference type="SUPFAM" id="SSF50324">
    <property type="entry name" value="Inorganic pyrophosphatase"/>
    <property type="match status" value="1"/>
</dbReference>
<proteinExistence type="inferred from homology"/>
<keyword evidence="5" id="KW-0378">Hydrolase</keyword>